<reference evidence="2" key="1">
    <citation type="submission" date="2019-02" db="EMBL/GenBank/DDBJ databases">
        <authorList>
            <person name="Gruber-Vodicka R. H."/>
            <person name="Seah K. B. B."/>
        </authorList>
    </citation>
    <scope>NUCLEOTIDE SEQUENCE</scope>
    <source>
        <strain evidence="2">BECK_BZ131</strain>
    </source>
</reference>
<keyword evidence="1" id="KW-1133">Transmembrane helix</keyword>
<feature type="transmembrane region" description="Helical" evidence="1">
    <location>
        <begin position="6"/>
        <end position="31"/>
    </location>
</feature>
<evidence type="ECO:0000256" key="1">
    <source>
        <dbReference type="SAM" id="Phobius"/>
    </source>
</evidence>
<dbReference type="AlphaFoldDB" id="A0A450U141"/>
<evidence type="ECO:0008006" key="3">
    <source>
        <dbReference type="Google" id="ProtNLM"/>
    </source>
</evidence>
<sequence length="224" mass="25527">MASLLYYFGILTFGGISPFGELILTIPNLVIRKLYAESIREMLLPEGKDREVAEQAAKALYQHGDIRPLCEFVEQKYFKVFSNRDYAHVNELTVKTAFLTLLFNDILYIMESETEVQRGHTDLSMIVRPDMRQYRVLDILIEFKFVSLKETGVDGKALGEMDSEVLRALPAVQAKQREAEEGLARYREKLHGKFGDVLRLHGFTVVAVGFERVVSTAMGNQVEQ</sequence>
<keyword evidence="1" id="KW-0812">Transmembrane</keyword>
<keyword evidence="1" id="KW-0472">Membrane</keyword>
<dbReference type="EMBL" id="CAADFE010000098">
    <property type="protein sequence ID" value="VFJ76087.1"/>
    <property type="molecule type" value="Genomic_DNA"/>
</dbReference>
<protein>
    <recommendedName>
        <fullName evidence="3">PD-(D/E)XK nuclease superfamily protein</fullName>
    </recommendedName>
</protein>
<gene>
    <name evidence="2" type="ORF">BECKFW1821C_GA0114237_10981</name>
</gene>
<accession>A0A450U141</accession>
<organism evidence="2">
    <name type="scientific">Candidatus Kentrum sp. FW</name>
    <dbReference type="NCBI Taxonomy" id="2126338"/>
    <lineage>
        <taxon>Bacteria</taxon>
        <taxon>Pseudomonadati</taxon>
        <taxon>Pseudomonadota</taxon>
        <taxon>Gammaproteobacteria</taxon>
        <taxon>Candidatus Kentrum</taxon>
    </lineage>
</organism>
<evidence type="ECO:0000313" key="2">
    <source>
        <dbReference type="EMBL" id="VFJ76087.1"/>
    </source>
</evidence>
<proteinExistence type="predicted"/>
<name>A0A450U141_9GAMM</name>